<evidence type="ECO:0008006" key="3">
    <source>
        <dbReference type="Google" id="ProtNLM"/>
    </source>
</evidence>
<organism evidence="1 2">
    <name type="scientific">Xanthomonas bromi</name>
    <dbReference type="NCBI Taxonomy" id="56449"/>
    <lineage>
        <taxon>Bacteria</taxon>
        <taxon>Pseudomonadati</taxon>
        <taxon>Pseudomonadota</taxon>
        <taxon>Gammaproteobacteria</taxon>
        <taxon>Lysobacterales</taxon>
        <taxon>Lysobacteraceae</taxon>
        <taxon>Xanthomonas</taxon>
    </lineage>
</organism>
<gene>
    <name evidence="1" type="ORF">XbrCFBP1976_10075</name>
</gene>
<sequence length="95" mass="10193">MIATTASGCSAVAVVCGSDTVAARCRGRADDAACFIKTDDPQRHDHCASVALQSFRNAHAHCRQQAAGSRQAMIHRQGQRPLCRLERRAAEATDT</sequence>
<comment type="caution">
    <text evidence="1">The sequence shown here is derived from an EMBL/GenBank/DDBJ whole genome shotgun (WGS) entry which is preliminary data.</text>
</comment>
<accession>A0ABX5BT88</accession>
<reference evidence="1 2" key="1">
    <citation type="submission" date="2016-08" db="EMBL/GenBank/DDBJ databases">
        <title>Evolution of the type three secretion system and type three effector repertoires in Xanthomonas.</title>
        <authorList>
            <person name="Merda D."/>
            <person name="Briand M."/>
            <person name="Bosis E."/>
            <person name="Rousseau C."/>
            <person name="Portier P."/>
            <person name="Jacques M.-A."/>
            <person name="Fischer-Le Saux M."/>
        </authorList>
    </citation>
    <scope>NUCLEOTIDE SEQUENCE [LARGE SCALE GENOMIC DNA]</scope>
    <source>
        <strain evidence="1 2">CFBP1976</strain>
    </source>
</reference>
<name>A0ABX5BT88_9XANT</name>
<dbReference type="Proteomes" id="UP000239710">
    <property type="component" value="Unassembled WGS sequence"/>
</dbReference>
<proteinExistence type="predicted"/>
<protein>
    <recommendedName>
        <fullName evidence="3">Ferredoxin</fullName>
    </recommendedName>
</protein>
<evidence type="ECO:0000313" key="2">
    <source>
        <dbReference type="Proteomes" id="UP000239710"/>
    </source>
</evidence>
<keyword evidence="2" id="KW-1185">Reference proteome</keyword>
<dbReference type="EMBL" id="MDCE01000012">
    <property type="protein sequence ID" value="PPV06869.1"/>
    <property type="molecule type" value="Genomic_DNA"/>
</dbReference>
<evidence type="ECO:0000313" key="1">
    <source>
        <dbReference type="EMBL" id="PPV06869.1"/>
    </source>
</evidence>